<keyword evidence="1" id="KW-0732">Signal</keyword>
<dbReference type="GO" id="GO:0016757">
    <property type="term" value="F:glycosyltransferase activity"/>
    <property type="evidence" value="ECO:0007669"/>
    <property type="project" value="TreeGrafter"/>
</dbReference>
<dbReference type="OrthoDB" id="4781at2759"/>
<organism evidence="5 6">
    <name type="scientific">Hesseltinella vesiculosa</name>
    <dbReference type="NCBI Taxonomy" id="101127"/>
    <lineage>
        <taxon>Eukaryota</taxon>
        <taxon>Fungi</taxon>
        <taxon>Fungi incertae sedis</taxon>
        <taxon>Mucoromycota</taxon>
        <taxon>Mucoromycotina</taxon>
        <taxon>Mucoromycetes</taxon>
        <taxon>Mucorales</taxon>
        <taxon>Cunninghamellaceae</taxon>
        <taxon>Hesseltinella</taxon>
    </lineage>
</organism>
<dbReference type="InterPro" id="IPR000757">
    <property type="entry name" value="Beta-glucanase-like"/>
</dbReference>
<evidence type="ECO:0000259" key="4">
    <source>
        <dbReference type="PROSITE" id="PS51762"/>
    </source>
</evidence>
<dbReference type="GO" id="GO:0009277">
    <property type="term" value="C:fungal-type cell wall"/>
    <property type="evidence" value="ECO:0007669"/>
    <property type="project" value="TreeGrafter"/>
</dbReference>
<dbReference type="Pfam" id="PF00722">
    <property type="entry name" value="Glyco_hydro_16"/>
    <property type="match status" value="1"/>
</dbReference>
<keyword evidence="2 5" id="KW-0378">Hydrolase</keyword>
<evidence type="ECO:0000313" key="5">
    <source>
        <dbReference type="EMBL" id="ORX59600.1"/>
    </source>
</evidence>
<evidence type="ECO:0000256" key="1">
    <source>
        <dbReference type="ARBA" id="ARBA00022729"/>
    </source>
</evidence>
<dbReference type="GO" id="GO:0004553">
    <property type="term" value="F:hydrolase activity, hydrolyzing O-glycosyl compounds"/>
    <property type="evidence" value="ECO:0007669"/>
    <property type="project" value="InterPro"/>
</dbReference>
<accession>A0A1X2GR99</accession>
<dbReference type="SUPFAM" id="SSF49899">
    <property type="entry name" value="Concanavalin A-like lectins/glucanases"/>
    <property type="match status" value="1"/>
</dbReference>
<proteinExistence type="predicted"/>
<feature type="domain" description="GH16" evidence="4">
    <location>
        <begin position="5"/>
        <end position="191"/>
    </location>
</feature>
<gene>
    <name evidence="5" type="ORF">DM01DRAFT_1317720</name>
</gene>
<evidence type="ECO:0000256" key="2">
    <source>
        <dbReference type="ARBA" id="ARBA00022801"/>
    </source>
</evidence>
<reference evidence="5 6" key="1">
    <citation type="submission" date="2016-07" db="EMBL/GenBank/DDBJ databases">
        <title>Pervasive Adenine N6-methylation of Active Genes in Fungi.</title>
        <authorList>
            <consortium name="DOE Joint Genome Institute"/>
            <person name="Mondo S.J."/>
            <person name="Dannebaum R.O."/>
            <person name="Kuo R.C."/>
            <person name="Labutti K."/>
            <person name="Haridas S."/>
            <person name="Kuo A."/>
            <person name="Salamov A."/>
            <person name="Ahrendt S.R."/>
            <person name="Lipzen A."/>
            <person name="Sullivan W."/>
            <person name="Andreopoulos W.B."/>
            <person name="Clum A."/>
            <person name="Lindquist E."/>
            <person name="Daum C."/>
            <person name="Ramamoorthy G.K."/>
            <person name="Gryganskyi A."/>
            <person name="Culley D."/>
            <person name="Magnuson J.K."/>
            <person name="James T.Y."/>
            <person name="O'Malley M.A."/>
            <person name="Stajich J.E."/>
            <person name="Spatafora J.W."/>
            <person name="Visel A."/>
            <person name="Grigoriev I.V."/>
        </authorList>
    </citation>
    <scope>NUCLEOTIDE SEQUENCE [LARGE SCALE GENOMIC DNA]</scope>
    <source>
        <strain evidence="5 6">NRRL 3301</strain>
    </source>
</reference>
<name>A0A1X2GR99_9FUNG</name>
<sequence>MIECRDYDTNFSEESFGWVSENRLPFNKFMGRGPTFNATSFMRFGKVSITMRTSKIPGSITAFILISDTGDEIDFEMIGGDSHQIQTNYFYSGEALYTVNGGFHTIKGNSLYDEMHTFTIDWQPDKIVWAVDGQTIREKLKSETCKDGKCKFPNSPSRVQIGLWDGSFESGTAYWSRGPINWADQIETINSLIGRVTIECNPQTNKVV</sequence>
<protein>
    <submittedName>
        <fullName evidence="5">Glycoside hydrolase</fullName>
    </submittedName>
</protein>
<dbReference type="Proteomes" id="UP000242146">
    <property type="component" value="Unassembled WGS sequence"/>
</dbReference>
<comment type="caution">
    <text evidence="5">The sequence shown here is derived from an EMBL/GenBank/DDBJ whole genome shotgun (WGS) entry which is preliminary data.</text>
</comment>
<evidence type="ECO:0000256" key="3">
    <source>
        <dbReference type="ARBA" id="ARBA00023295"/>
    </source>
</evidence>
<dbReference type="InterPro" id="IPR013320">
    <property type="entry name" value="ConA-like_dom_sf"/>
</dbReference>
<dbReference type="EMBL" id="MCGT01000005">
    <property type="protein sequence ID" value="ORX59600.1"/>
    <property type="molecule type" value="Genomic_DNA"/>
</dbReference>
<dbReference type="PROSITE" id="PS51762">
    <property type="entry name" value="GH16_2"/>
    <property type="match status" value="1"/>
</dbReference>
<dbReference type="AlphaFoldDB" id="A0A1X2GR99"/>
<keyword evidence="6" id="KW-1185">Reference proteome</keyword>
<dbReference type="GO" id="GO:0005975">
    <property type="term" value="P:carbohydrate metabolic process"/>
    <property type="evidence" value="ECO:0007669"/>
    <property type="project" value="InterPro"/>
</dbReference>
<dbReference type="InterPro" id="IPR050546">
    <property type="entry name" value="Glycosyl_Hydrlase_16"/>
</dbReference>
<dbReference type="GO" id="GO:0031505">
    <property type="term" value="P:fungal-type cell wall organization"/>
    <property type="evidence" value="ECO:0007669"/>
    <property type="project" value="TreeGrafter"/>
</dbReference>
<evidence type="ECO:0000313" key="6">
    <source>
        <dbReference type="Proteomes" id="UP000242146"/>
    </source>
</evidence>
<keyword evidence="3" id="KW-0326">Glycosidase</keyword>
<dbReference type="Gene3D" id="2.60.120.200">
    <property type="match status" value="1"/>
</dbReference>
<dbReference type="STRING" id="101127.A0A1X2GR99"/>
<dbReference type="PANTHER" id="PTHR10963">
    <property type="entry name" value="GLYCOSYL HYDROLASE-RELATED"/>
    <property type="match status" value="1"/>
</dbReference>
<dbReference type="PANTHER" id="PTHR10963:SF22">
    <property type="entry name" value="GLYCOSIDASE CRH2-RELATED"/>
    <property type="match status" value="1"/>
</dbReference>